<evidence type="ECO:0000313" key="3">
    <source>
        <dbReference type="Proteomes" id="UP000294881"/>
    </source>
</evidence>
<feature type="region of interest" description="Disordered" evidence="1">
    <location>
        <begin position="71"/>
        <end position="194"/>
    </location>
</feature>
<feature type="compositionally biased region" description="Acidic residues" evidence="1">
    <location>
        <begin position="277"/>
        <end position="299"/>
    </location>
</feature>
<feature type="region of interest" description="Disordered" evidence="1">
    <location>
        <begin position="218"/>
        <end position="299"/>
    </location>
</feature>
<comment type="caution">
    <text evidence="2">The sequence shown here is derived from an EMBL/GenBank/DDBJ whole genome shotgun (WGS) entry which is preliminary data.</text>
</comment>
<proteinExistence type="predicted"/>
<organism evidence="2 3">
    <name type="scientific">Camelimonas lactis</name>
    <dbReference type="NCBI Taxonomy" id="659006"/>
    <lineage>
        <taxon>Bacteria</taxon>
        <taxon>Pseudomonadati</taxon>
        <taxon>Pseudomonadota</taxon>
        <taxon>Alphaproteobacteria</taxon>
        <taxon>Hyphomicrobiales</taxon>
        <taxon>Chelatococcaceae</taxon>
        <taxon>Camelimonas</taxon>
    </lineage>
</organism>
<dbReference type="EMBL" id="SLWL01000016">
    <property type="protein sequence ID" value="TCO10021.1"/>
    <property type="molecule type" value="Genomic_DNA"/>
</dbReference>
<evidence type="ECO:0000313" key="2">
    <source>
        <dbReference type="EMBL" id="TCO10021.1"/>
    </source>
</evidence>
<evidence type="ECO:0000256" key="1">
    <source>
        <dbReference type="SAM" id="MobiDB-lite"/>
    </source>
</evidence>
<keyword evidence="3" id="KW-1185">Reference proteome</keyword>
<feature type="compositionally biased region" description="Low complexity" evidence="1">
    <location>
        <begin position="257"/>
        <end position="276"/>
    </location>
</feature>
<accession>A0A4R2GLT4</accession>
<dbReference type="Pfam" id="PF09849">
    <property type="entry name" value="DUF2076"/>
    <property type="match status" value="1"/>
</dbReference>
<feature type="compositionally biased region" description="Polar residues" evidence="1">
    <location>
        <begin position="238"/>
        <end position="250"/>
    </location>
</feature>
<name>A0A4R2GLT4_9HYPH</name>
<protein>
    <recommendedName>
        <fullName evidence="4">DUF2076 family protein</fullName>
    </recommendedName>
</protein>
<feature type="compositionally biased region" description="Gly residues" evidence="1">
    <location>
        <begin position="138"/>
        <end position="149"/>
    </location>
</feature>
<reference evidence="2 3" key="1">
    <citation type="submission" date="2019-03" db="EMBL/GenBank/DDBJ databases">
        <title>Genomic Encyclopedia of Type Strains, Phase IV (KMG-IV): sequencing the most valuable type-strain genomes for metagenomic binning, comparative biology and taxonomic classification.</title>
        <authorList>
            <person name="Goeker M."/>
        </authorList>
    </citation>
    <scope>NUCLEOTIDE SEQUENCE [LARGE SCALE GENOMIC DNA]</scope>
    <source>
        <strain evidence="2 3">DSM 22958</strain>
    </source>
</reference>
<feature type="compositionally biased region" description="Basic and acidic residues" evidence="1">
    <location>
        <begin position="76"/>
        <end position="85"/>
    </location>
</feature>
<feature type="compositionally biased region" description="Gly residues" evidence="1">
    <location>
        <begin position="109"/>
        <end position="118"/>
    </location>
</feature>
<gene>
    <name evidence="2" type="ORF">EV666_11655</name>
</gene>
<dbReference type="Proteomes" id="UP000294881">
    <property type="component" value="Unassembled WGS sequence"/>
</dbReference>
<feature type="compositionally biased region" description="Low complexity" evidence="1">
    <location>
        <begin position="86"/>
        <end position="108"/>
    </location>
</feature>
<sequence length="299" mass="31098">MDPQEREVIDGIFQRLQEAANNPRDPEAERYIADLVARQPHAPYALAQAVYVQDMAVQQLSSRNQELEQRVQQLEDEARRTREQLAQEQLAREQAQVQPAPNPAPAGGFLSGLFGGRGSVPPAGRPGGFGQSASPQGPGFGGARPGGPQAGPQEAGQQGSPMPGGPWSRGAQPGQGAGPWGGQQPQAPAGGGFLRGALTTAAGVAGGALLFDAVKGMMGGSSAANATPVDKAAETAKTDAQQDSNAQNSNTDDKASDQQADNSQNDNQNDASYQDAGYDDPSYDEQSWDDGGFGDDDWA</sequence>
<dbReference type="AlphaFoldDB" id="A0A4R2GLT4"/>
<evidence type="ECO:0008006" key="4">
    <source>
        <dbReference type="Google" id="ProtNLM"/>
    </source>
</evidence>
<dbReference type="RefSeq" id="WP_165910040.1">
    <property type="nucleotide sequence ID" value="NZ_JBHUNN010000002.1"/>
</dbReference>
<dbReference type="InterPro" id="IPR018648">
    <property type="entry name" value="DUF2076"/>
</dbReference>
<feature type="compositionally biased region" description="Low complexity" evidence="1">
    <location>
        <begin position="150"/>
        <end position="159"/>
    </location>
</feature>